<evidence type="ECO:0000259" key="4">
    <source>
        <dbReference type="Pfam" id="PF00723"/>
    </source>
</evidence>
<accession>A0ABZ2K9W1</accession>
<dbReference type="Pfam" id="PF00723">
    <property type="entry name" value="Glyco_hydro_15"/>
    <property type="match status" value="2"/>
</dbReference>
<reference evidence="6 7" key="1">
    <citation type="submission" date="2021-12" db="EMBL/GenBank/DDBJ databases">
        <title>Discovery of the Pendulisporaceae a myxobacterial family with distinct sporulation behavior and unique specialized metabolism.</title>
        <authorList>
            <person name="Garcia R."/>
            <person name="Popoff A."/>
            <person name="Bader C.D."/>
            <person name="Loehr J."/>
            <person name="Walesch S."/>
            <person name="Walt C."/>
            <person name="Boldt J."/>
            <person name="Bunk B."/>
            <person name="Haeckl F.J.F.P.J."/>
            <person name="Gunesch A.P."/>
            <person name="Birkelbach J."/>
            <person name="Nuebel U."/>
            <person name="Pietschmann T."/>
            <person name="Bach T."/>
            <person name="Mueller R."/>
        </authorList>
    </citation>
    <scope>NUCLEOTIDE SEQUENCE [LARGE SCALE GENOMIC DNA]</scope>
    <source>
        <strain evidence="6 7">MSr12523</strain>
    </source>
</reference>
<dbReference type="Gene3D" id="1.50.10.10">
    <property type="match status" value="1"/>
</dbReference>
<dbReference type="PROSITE" id="PS00820">
    <property type="entry name" value="GLUCOAMYLASE"/>
    <property type="match status" value="1"/>
</dbReference>
<dbReference type="InterPro" id="IPR046966">
    <property type="entry name" value="Glucoamylase_active_site"/>
</dbReference>
<protein>
    <submittedName>
        <fullName evidence="6">Glucan 1,4-alpha-glucosidase</fullName>
        <ecNumber evidence="6">3.2.1.3</ecNumber>
    </submittedName>
</protein>
<keyword evidence="3 6" id="KW-0326">Glycosidase</keyword>
<evidence type="ECO:0000313" key="7">
    <source>
        <dbReference type="Proteomes" id="UP001379533"/>
    </source>
</evidence>
<feature type="domain" description="Glucodextranase N-terminal" evidence="5">
    <location>
        <begin position="44"/>
        <end position="303"/>
    </location>
</feature>
<dbReference type="Proteomes" id="UP001379533">
    <property type="component" value="Chromosome"/>
</dbReference>
<feature type="domain" description="GH15-like" evidence="4">
    <location>
        <begin position="401"/>
        <end position="696"/>
    </location>
</feature>
<dbReference type="GO" id="GO:0016829">
    <property type="term" value="F:lyase activity"/>
    <property type="evidence" value="ECO:0007669"/>
    <property type="project" value="UniProtKB-KW"/>
</dbReference>
<evidence type="ECO:0000313" key="6">
    <source>
        <dbReference type="EMBL" id="WXA93905.1"/>
    </source>
</evidence>
<dbReference type="Pfam" id="PF09137">
    <property type="entry name" value="Glucodextran_N"/>
    <property type="match status" value="1"/>
</dbReference>
<evidence type="ECO:0000256" key="2">
    <source>
        <dbReference type="ARBA" id="ARBA00022801"/>
    </source>
</evidence>
<keyword evidence="6" id="KW-0456">Lyase</keyword>
<proteinExistence type="inferred from homology"/>
<dbReference type="GO" id="GO:0004339">
    <property type="term" value="F:glucan 1,4-alpha-glucosidase activity"/>
    <property type="evidence" value="ECO:0007669"/>
    <property type="project" value="UniProtKB-EC"/>
</dbReference>
<evidence type="ECO:0000256" key="1">
    <source>
        <dbReference type="ARBA" id="ARBA00006188"/>
    </source>
</evidence>
<dbReference type="Gene3D" id="2.70.98.10">
    <property type="match status" value="1"/>
</dbReference>
<comment type="similarity">
    <text evidence="1">Belongs to the glycosyl hydrolase 15 family.</text>
</comment>
<dbReference type="InterPro" id="IPR015220">
    <property type="entry name" value="Glucodextranase_N"/>
</dbReference>
<dbReference type="SUPFAM" id="SSF74650">
    <property type="entry name" value="Galactose mutarotase-like"/>
    <property type="match status" value="1"/>
</dbReference>
<dbReference type="InterPro" id="IPR011613">
    <property type="entry name" value="GH15-like"/>
</dbReference>
<dbReference type="InterPro" id="IPR012341">
    <property type="entry name" value="6hp_glycosidase-like_sf"/>
</dbReference>
<feature type="domain" description="GH15-like" evidence="4">
    <location>
        <begin position="324"/>
        <end position="386"/>
    </location>
</feature>
<dbReference type="SUPFAM" id="SSF48208">
    <property type="entry name" value="Six-hairpin glycosidases"/>
    <property type="match status" value="1"/>
</dbReference>
<dbReference type="PANTHER" id="PTHR31616:SF0">
    <property type="entry name" value="GLUCAN 1,4-ALPHA-GLUCOSIDASE"/>
    <property type="match status" value="1"/>
</dbReference>
<dbReference type="NCBIfam" id="TIGR01535">
    <property type="entry name" value="glucan_glucosid"/>
    <property type="match status" value="1"/>
</dbReference>
<organism evidence="6 7">
    <name type="scientific">Pendulispora brunnea</name>
    <dbReference type="NCBI Taxonomy" id="2905690"/>
    <lineage>
        <taxon>Bacteria</taxon>
        <taxon>Pseudomonadati</taxon>
        <taxon>Myxococcota</taxon>
        <taxon>Myxococcia</taxon>
        <taxon>Myxococcales</taxon>
        <taxon>Sorangiineae</taxon>
        <taxon>Pendulisporaceae</taxon>
        <taxon>Pendulispora</taxon>
    </lineage>
</organism>
<dbReference type="CDD" id="cd07430">
    <property type="entry name" value="GH15_N"/>
    <property type="match status" value="1"/>
</dbReference>
<evidence type="ECO:0000259" key="5">
    <source>
        <dbReference type="Pfam" id="PF09137"/>
    </source>
</evidence>
<keyword evidence="7" id="KW-1185">Reference proteome</keyword>
<dbReference type="InterPro" id="IPR006425">
    <property type="entry name" value="Glucoamylase_bac"/>
</dbReference>
<keyword evidence="2 6" id="KW-0378">Hydrolase</keyword>
<dbReference type="InterPro" id="IPR014718">
    <property type="entry name" value="GH-type_carb-bd"/>
</dbReference>
<dbReference type="InterPro" id="IPR011013">
    <property type="entry name" value="Gal_mutarotase_sf_dom"/>
</dbReference>
<name>A0ABZ2K9W1_9BACT</name>
<dbReference type="RefSeq" id="WP_394844505.1">
    <property type="nucleotide sequence ID" value="NZ_CP089982.1"/>
</dbReference>
<dbReference type="EMBL" id="CP089982">
    <property type="protein sequence ID" value="WXA93905.1"/>
    <property type="molecule type" value="Genomic_DNA"/>
</dbReference>
<sequence>MPKAIRNRISLGIAPKIFLGMAFLGCSSAARDSGEEGQALLADAPGAPGIGSAWTTGAKQGLGTSTTAASKVWYTIGQGITHEIYYPQVDTANVQDLQYVVTDGSSFMELERDATTHDVQLVDPKALEYRQINTAKSGRYRITKTYVTDPDRATVLIRTRFQVLSGGALQLYVLFNPSLNNSGMGDTGATVNGKLVASDGPVASALAASTGFSSATNGYSGTSSDGYNQLRNDHRLSGIYDTASAGGNLVQTAQVPVGTDTSFTLALAFGTDGTQAANTAQASLDRGFSAVESSYKTGWRNYLASLAAPPASVSGMTTQFQVAAMTLKAHEDKTYTGAFVASLTVPWGQAINADNSNTAGYHAVWARDLYEMGTAEIAIGDRAAANRALDYLFNVQQRPDGSYPQNTRLDGTPVWGSLQLDEVAFPSILAWQLGRTDAASYAKVKASANFLVSHGPSTPQERWEEAGGYSPSTLAAEIAGLVCAADIAQKNGDTAAANTFLATADSWQQNVEAWTLTRSGHLDGNPYYVRIDDNGNPNDGHNLCIANGGGCHDERDVVDAGFLELIRLGVKRPTDANIAASLAVVDRNIRVNTPVGAMWYRYNHDGYGETDSGGPYTGAGRGRLWPIFSGERGEYEIANGRSATSYLATMAGSSNQGYLIPEQAWDRPDANGFVFGKGTDSATPLAWSMAQFVRLAVSISAGKNVETPSIVATRYAR</sequence>
<evidence type="ECO:0000256" key="3">
    <source>
        <dbReference type="ARBA" id="ARBA00023295"/>
    </source>
</evidence>
<dbReference type="InterPro" id="IPR008928">
    <property type="entry name" value="6-hairpin_glycosidase_sf"/>
</dbReference>
<dbReference type="EC" id="3.2.1.3" evidence="6"/>
<gene>
    <name evidence="6" type="ORF">LZC95_46560</name>
</gene>
<dbReference type="PANTHER" id="PTHR31616">
    <property type="entry name" value="TREHALASE"/>
    <property type="match status" value="1"/>
</dbReference>